<dbReference type="EMBL" id="JAAABM010000010">
    <property type="protein sequence ID" value="KAF7674731.1"/>
    <property type="molecule type" value="Genomic_DNA"/>
</dbReference>
<dbReference type="OrthoDB" id="3694637at2759"/>
<comment type="caution">
    <text evidence="1">The sequence shown here is derived from an EMBL/GenBank/DDBJ whole genome shotgun (WGS) entry which is preliminary data.</text>
</comment>
<keyword evidence="2" id="KW-1185">Reference proteome</keyword>
<organism evidence="1 2">
    <name type="scientific">Alternaria burnsii</name>
    <dbReference type="NCBI Taxonomy" id="1187904"/>
    <lineage>
        <taxon>Eukaryota</taxon>
        <taxon>Fungi</taxon>
        <taxon>Dikarya</taxon>
        <taxon>Ascomycota</taxon>
        <taxon>Pezizomycotina</taxon>
        <taxon>Dothideomycetes</taxon>
        <taxon>Pleosporomycetidae</taxon>
        <taxon>Pleosporales</taxon>
        <taxon>Pleosporineae</taxon>
        <taxon>Pleosporaceae</taxon>
        <taxon>Alternaria</taxon>
        <taxon>Alternaria sect. Alternaria</taxon>
    </lineage>
</organism>
<gene>
    <name evidence="1" type="ORF">GT037_007491</name>
</gene>
<dbReference type="Proteomes" id="UP000596902">
    <property type="component" value="Unassembled WGS sequence"/>
</dbReference>
<reference evidence="1" key="1">
    <citation type="submission" date="2020-01" db="EMBL/GenBank/DDBJ databases">
        <authorList>
            <person name="Feng Z.H.Z."/>
        </authorList>
    </citation>
    <scope>NUCLEOTIDE SEQUENCE</scope>
    <source>
        <strain evidence="1">CBS107.38</strain>
    </source>
</reference>
<dbReference type="RefSeq" id="XP_038785026.1">
    <property type="nucleotide sequence ID" value="XM_038932538.1"/>
</dbReference>
<accession>A0A8H7B057</accession>
<reference evidence="1" key="2">
    <citation type="submission" date="2020-08" db="EMBL/GenBank/DDBJ databases">
        <title>Draft Genome Sequence of Cumin Blight Pathogen Alternaria burnsii.</title>
        <authorList>
            <person name="Feng Z."/>
        </authorList>
    </citation>
    <scope>NUCLEOTIDE SEQUENCE</scope>
    <source>
        <strain evidence="1">CBS107.38</strain>
    </source>
</reference>
<evidence type="ECO:0000313" key="1">
    <source>
        <dbReference type="EMBL" id="KAF7674731.1"/>
    </source>
</evidence>
<dbReference type="GeneID" id="62205716"/>
<evidence type="ECO:0000313" key="2">
    <source>
        <dbReference type="Proteomes" id="UP000596902"/>
    </source>
</evidence>
<protein>
    <submittedName>
        <fullName evidence="1">Uncharacterized protein</fullName>
    </submittedName>
</protein>
<proteinExistence type="predicted"/>
<name>A0A8H7B057_9PLEO</name>
<dbReference type="AlphaFoldDB" id="A0A8H7B057"/>
<sequence>MESTAHQLPMYPHHVTTPGIPGTTYQVPSHYRCQSEIRGIPNHDLQLHQSPESFANLDYQDIIARYNDTAEMHTCAVFKSATSNDDINDRKDELQYDARFGGNFDRRNTRIKPLRSRQDRDGTFMVASARTLCSLSSESSPPASPSSHSPSLIYKETLKIEHGIGPQSIPTHMLVEKHHNLYCRIKTFLVQFLRLYPDTTMIRICNHKFRNGRCKKCDLPEAILPYLNGGMRAGFYCKQDGCDGCSNRASTLTCDTCGSKEDLCVLPLRIRSSMVASSLHTDNRDTDTGSRLTIAEEAPQIGSIDSIPTAQRVHILTSINSTSESSISSTDPSSDSFFESNPVGPFSSPVDYSLSVPPYLPTHDRNTSTACPRFTVAVENEDSTPSPGSVESNEVFESDVLAIAVPILQVSPTTIQIRQSRTASQPSGITRKVQSLKDVVHDAVHGDMESQVMILRMYQDILTADAMSALYHKSEPDSHLIRKARLVLGLQVQEAAGHIPVGLVEKVSVQLLSQHRNHAMRMEAFAAYICQAVVEKELSEARGTQILALAEDET</sequence>